<dbReference type="Gene3D" id="1.25.40.10">
    <property type="entry name" value="Tetratricopeptide repeat domain"/>
    <property type="match status" value="4"/>
</dbReference>
<dbReference type="Pfam" id="PF14559">
    <property type="entry name" value="TPR_19"/>
    <property type="match status" value="1"/>
</dbReference>
<dbReference type="PANTHER" id="PTHR12558">
    <property type="entry name" value="CELL DIVISION CYCLE 16,23,27"/>
    <property type="match status" value="1"/>
</dbReference>
<gene>
    <name evidence="3" type="ORF">Pan216_25110</name>
</gene>
<accession>A0A518B3T6</accession>
<feature type="compositionally biased region" description="Low complexity" evidence="2">
    <location>
        <begin position="179"/>
        <end position="191"/>
    </location>
</feature>
<evidence type="ECO:0000313" key="3">
    <source>
        <dbReference type="EMBL" id="QDU61650.1"/>
    </source>
</evidence>
<dbReference type="OrthoDB" id="236364at2"/>
<protein>
    <submittedName>
        <fullName evidence="3">Cellulose synthase subunit BcsC</fullName>
    </submittedName>
</protein>
<keyword evidence="1" id="KW-0802">TPR repeat</keyword>
<organism evidence="3 4">
    <name type="scientific">Kolteria novifilia</name>
    <dbReference type="NCBI Taxonomy" id="2527975"/>
    <lineage>
        <taxon>Bacteria</taxon>
        <taxon>Pseudomonadati</taxon>
        <taxon>Planctomycetota</taxon>
        <taxon>Planctomycetia</taxon>
        <taxon>Kolteriales</taxon>
        <taxon>Kolteriaceae</taxon>
        <taxon>Kolteria</taxon>
    </lineage>
</organism>
<dbReference type="EMBL" id="CP036279">
    <property type="protein sequence ID" value="QDU61650.1"/>
    <property type="molecule type" value="Genomic_DNA"/>
</dbReference>
<dbReference type="InterPro" id="IPR011990">
    <property type="entry name" value="TPR-like_helical_dom_sf"/>
</dbReference>
<reference evidence="3 4" key="1">
    <citation type="submission" date="2019-02" db="EMBL/GenBank/DDBJ databases">
        <title>Deep-cultivation of Planctomycetes and their phenomic and genomic characterization uncovers novel biology.</title>
        <authorList>
            <person name="Wiegand S."/>
            <person name="Jogler M."/>
            <person name="Boedeker C."/>
            <person name="Pinto D."/>
            <person name="Vollmers J."/>
            <person name="Rivas-Marin E."/>
            <person name="Kohn T."/>
            <person name="Peeters S.H."/>
            <person name="Heuer A."/>
            <person name="Rast P."/>
            <person name="Oberbeckmann S."/>
            <person name="Bunk B."/>
            <person name="Jeske O."/>
            <person name="Meyerdierks A."/>
            <person name="Storesund J.E."/>
            <person name="Kallscheuer N."/>
            <person name="Luecker S."/>
            <person name="Lage O.M."/>
            <person name="Pohl T."/>
            <person name="Merkel B.J."/>
            <person name="Hornburger P."/>
            <person name="Mueller R.-W."/>
            <person name="Bruemmer F."/>
            <person name="Labrenz M."/>
            <person name="Spormann A.M."/>
            <person name="Op den Camp H."/>
            <person name="Overmann J."/>
            <person name="Amann R."/>
            <person name="Jetten M.S.M."/>
            <person name="Mascher T."/>
            <person name="Medema M.H."/>
            <person name="Devos D.P."/>
            <person name="Kaster A.-K."/>
            <person name="Ovreas L."/>
            <person name="Rohde M."/>
            <person name="Galperin M.Y."/>
            <person name="Jogler C."/>
        </authorList>
    </citation>
    <scope>NUCLEOTIDE SEQUENCE [LARGE SCALE GENOMIC DNA]</scope>
    <source>
        <strain evidence="3 4">Pan216</strain>
    </source>
</reference>
<keyword evidence="4" id="KW-1185">Reference proteome</keyword>
<feature type="compositionally biased region" description="Basic and acidic residues" evidence="2">
    <location>
        <begin position="340"/>
        <end position="351"/>
    </location>
</feature>
<dbReference type="SMART" id="SM00028">
    <property type="entry name" value="TPR"/>
    <property type="match status" value="8"/>
</dbReference>
<feature type="repeat" description="TPR" evidence="1">
    <location>
        <begin position="669"/>
        <end position="702"/>
    </location>
</feature>
<dbReference type="InterPro" id="IPR019734">
    <property type="entry name" value="TPR_rpt"/>
</dbReference>
<evidence type="ECO:0000256" key="1">
    <source>
        <dbReference type="PROSITE-ProRule" id="PRU00339"/>
    </source>
</evidence>
<dbReference type="Proteomes" id="UP000317093">
    <property type="component" value="Chromosome"/>
</dbReference>
<dbReference type="PROSITE" id="PS50005">
    <property type="entry name" value="TPR"/>
    <property type="match status" value="3"/>
</dbReference>
<feature type="region of interest" description="Disordered" evidence="2">
    <location>
        <begin position="332"/>
        <end position="390"/>
    </location>
</feature>
<name>A0A518B3T6_9BACT</name>
<dbReference type="Pfam" id="PF13181">
    <property type="entry name" value="TPR_8"/>
    <property type="match status" value="1"/>
</dbReference>
<feature type="repeat" description="TPR" evidence="1">
    <location>
        <begin position="1114"/>
        <end position="1147"/>
    </location>
</feature>
<dbReference type="Pfam" id="PF13432">
    <property type="entry name" value="TPR_16"/>
    <property type="match status" value="1"/>
</dbReference>
<feature type="repeat" description="TPR" evidence="1">
    <location>
        <begin position="430"/>
        <end position="463"/>
    </location>
</feature>
<dbReference type="PANTHER" id="PTHR12558:SF13">
    <property type="entry name" value="CELL DIVISION CYCLE PROTEIN 27 HOMOLOG"/>
    <property type="match status" value="1"/>
</dbReference>
<dbReference type="KEGG" id="knv:Pan216_25110"/>
<evidence type="ECO:0000256" key="2">
    <source>
        <dbReference type="SAM" id="MobiDB-lite"/>
    </source>
</evidence>
<proteinExistence type="predicted"/>
<feature type="region of interest" description="Disordered" evidence="2">
    <location>
        <begin position="38"/>
        <end position="286"/>
    </location>
</feature>
<evidence type="ECO:0000313" key="4">
    <source>
        <dbReference type="Proteomes" id="UP000317093"/>
    </source>
</evidence>
<feature type="compositionally biased region" description="Low complexity" evidence="2">
    <location>
        <begin position="94"/>
        <end position="124"/>
    </location>
</feature>
<dbReference type="SUPFAM" id="SSF48452">
    <property type="entry name" value="TPR-like"/>
    <property type="match status" value="3"/>
</dbReference>
<sequence length="1468" mass="161409">MLSGGCCSLLIVLLAAQPDPSAPEEWAIWKGVVGPKAVAPAPTSDDPTKNHRRAGKLGPLWGKEKTPQQKEGIASKWLTPPILGGQPQAAPNKTTTPATSATATASTSGNPVPSNPSSESSNDASAKKRAWLVSGPLFQSGPAGRGSSTTTSRKEQPASLATSKGRGVEQVATLPEGRAASTNAGGSSASTPLSWTVRKPPPPRPLPIDTKKVTSATESSDDVVIPELPPEVTPTGPALVPSQATKTGKQPSAADSEALAPTGSDADSQRVPSTPEGEEELAENMRDEASRLLFSQQATPVQSLPPIDAPANEKAIETAERGGDDRIRFAQSTTLFGPEETSRNNRQEFRAKTGPSPSESRSRNPVVGPMPGAQPKRTIAPAPAETGGDEGQITERSLLLQAARNAVALGDFDIAVRRYESLLQRDSSDVQVRREFAGVLLRISRLDEAARQYRMLLEADPNDIDAIFGLAIIRVDERDYAGAEPLLRRVLAENANNKRAAILLALTYTFRGQIALAEQLYRQYLSSYAPDTTQGRLDLGKLFLEIGRPRDAISTLQPVLEEGERKAEVLSLLIRSYALATEWTSARESILQLGNLPNNFDRWRLELGSELFNKGYYTLALAVYAQVLNHDPSNSAAVLGAARCQTQLFAPAAAMGLLNEPAAKNAPLSEYMRALAEYHTMMGEYADAKLLYRRILDAEPSNDLVRMDLASLFSIDSQNLRAKGEYSKIPGDSVVAFEAKLGVARELRQLRYFQEAIVICREAIAERPRNAQPVVLLAKLLIDVKQPDAAIVACRKYLAGHPPAGQGTVDVAVALGQAHLAGGDALAASVEFERALMTSGGRSAEAYQGLWTAREVLGEVPPPLDGRCGPVEEGLRFRMLLADAFLTYNQWNPTIETMEAVLQFEPGLVPALNRLADAQAGTAFEVYQKEAIANYQQALASSHTNVRARLGLARNLADLDDYESSIREYDLLVSIDSDNFIIKRERARVLFQQGGWEEAGYAYHQLQVPSADQILKDKLSAYLHETGASCPSIEMVLHSNLHGSHLANEIGHAAHGCQCRDPRAIERLLVDYEVTAAEQTAASLEGDAKSKRYWRNEQAIPLLESLEAFEPSNEEAYFDLGQTFAELKWTRDAIDQYGKLLEINPNHQAASTAIQRSSLELNPRLLPSFRYFNQRGRDGLAQIQRFHWNLAGQLPVADQNEYVGFLYSSVLYVPTDDRSLQGNIFSIQGQKRVFHRDFLLYGILNYEEYADRIEDRPTFDIGFNWRNCDFLQTGLSLYLENVVENGESLRQDIYRGGVRMWGNIKPLHRWDAGGMYDVGVYSDNNTRHGFNLYTNYLVCLPPRSLKLGLSVDFFGYTEQTIFGPDPNNVVLGAIHPYFSPSGYAWFTTLMEWKQWLSDEWYTGATETWYSLRLAPRVDTQTVFFADFGAVFHHDFSPALSFQMEAGLLGSRDYNVATSSFYLIYRSPL</sequence>